<comment type="subcellular location">
    <subcellularLocation>
        <location evidence="1">Membrane</location>
        <topology evidence="1">Single-pass membrane protein</topology>
    </subcellularLocation>
</comment>
<evidence type="ECO:0000259" key="4">
    <source>
        <dbReference type="PROSITE" id="PS50835"/>
    </source>
</evidence>
<dbReference type="SUPFAM" id="SSF48726">
    <property type="entry name" value="Immunoglobulin"/>
    <property type="match status" value="3"/>
</dbReference>
<dbReference type="InterPro" id="IPR013783">
    <property type="entry name" value="Ig-like_fold"/>
</dbReference>
<organism evidence="5 6">
    <name type="scientific">Knipowitschia caucasica</name>
    <name type="common">Caucasian dwarf goby</name>
    <name type="synonym">Pomatoschistus caucasicus</name>
    <dbReference type="NCBI Taxonomy" id="637954"/>
    <lineage>
        <taxon>Eukaryota</taxon>
        <taxon>Metazoa</taxon>
        <taxon>Chordata</taxon>
        <taxon>Craniata</taxon>
        <taxon>Vertebrata</taxon>
        <taxon>Euteleostomi</taxon>
        <taxon>Actinopterygii</taxon>
        <taxon>Neopterygii</taxon>
        <taxon>Teleostei</taxon>
        <taxon>Neoteleostei</taxon>
        <taxon>Acanthomorphata</taxon>
        <taxon>Gobiaria</taxon>
        <taxon>Gobiiformes</taxon>
        <taxon>Gobioidei</taxon>
        <taxon>Gobiidae</taxon>
        <taxon>Gobiinae</taxon>
        <taxon>Knipowitschia</taxon>
    </lineage>
</organism>
<feature type="domain" description="Ig-like" evidence="4">
    <location>
        <begin position="192"/>
        <end position="278"/>
    </location>
</feature>
<dbReference type="InterPro" id="IPR013162">
    <property type="entry name" value="CD80_C2-set"/>
</dbReference>
<dbReference type="PANTHER" id="PTHR46484:SF8">
    <property type="entry name" value="B-CELL RECEPTOR CD22-LIKE-RELATED"/>
    <property type="match status" value="1"/>
</dbReference>
<evidence type="ECO:0000256" key="2">
    <source>
        <dbReference type="ARBA" id="ARBA00023136"/>
    </source>
</evidence>
<proteinExistence type="predicted"/>
<accession>A0AAV2M9M5</accession>
<dbReference type="EMBL" id="OZ035829">
    <property type="protein sequence ID" value="CAL1610073.1"/>
    <property type="molecule type" value="Genomic_DNA"/>
</dbReference>
<dbReference type="InterPro" id="IPR003599">
    <property type="entry name" value="Ig_sub"/>
</dbReference>
<dbReference type="PROSITE" id="PS50835">
    <property type="entry name" value="IG_LIKE"/>
    <property type="match status" value="2"/>
</dbReference>
<sequence>MFGCFSLPSSCGTVPRDFSVSLPRHMEALRGSCLTIPCSFTVRKTYEQDLTSDCRSEWRKTTDSKVAFTRTTTGNLEQKNCTTTVRDITEENQAAPTPTLSPPTVSVAEGQSVRLQCSAPVPCPSLPPTLTWSPVLGQVQVTLQQQEDNTYVQESTLSFTASHILHDKSITCSAEYRREDASVTTASVQTTPSVSYGPRNTNVTVSPSGAVAEHSHMSLSCSSDANPAVQHYHWYKADGGTHTSIGNSSVLHMNASRETTAVFCQAQNELGTHRSSVTSLDVQYPPETPTVSIIPSGPVAENSHIRLICRSDANPSVFHWQRETTAVFCEVKNHLGTERSVVSQLDVQFPAQILSSSNCSGDWAQILCVCEAEGKPFPLVHWTFPAVSPNLSISTRFSCRRLDRRENSASRGCDCVGCVDYTALCPQKSKSGSCSASVCGCGFEPNTTLKLEM</sequence>
<dbReference type="SMART" id="SM00409">
    <property type="entry name" value="IG"/>
    <property type="match status" value="2"/>
</dbReference>
<dbReference type="InterPro" id="IPR036179">
    <property type="entry name" value="Ig-like_dom_sf"/>
</dbReference>
<dbReference type="Gene3D" id="2.60.40.10">
    <property type="entry name" value="Immunoglobulins"/>
    <property type="match status" value="3"/>
</dbReference>
<evidence type="ECO:0000256" key="3">
    <source>
        <dbReference type="ARBA" id="ARBA00023157"/>
    </source>
</evidence>
<evidence type="ECO:0000256" key="1">
    <source>
        <dbReference type="ARBA" id="ARBA00004167"/>
    </source>
</evidence>
<feature type="domain" description="Ig-like" evidence="4">
    <location>
        <begin position="96"/>
        <end position="189"/>
    </location>
</feature>
<dbReference type="Proteomes" id="UP001497482">
    <property type="component" value="Chromosome 7"/>
</dbReference>
<reference evidence="5 6" key="1">
    <citation type="submission" date="2024-04" db="EMBL/GenBank/DDBJ databases">
        <authorList>
            <person name="Waldvogel A.-M."/>
            <person name="Schoenle A."/>
        </authorList>
    </citation>
    <scope>NUCLEOTIDE SEQUENCE [LARGE SCALE GENOMIC DNA]</scope>
</reference>
<evidence type="ECO:0000313" key="5">
    <source>
        <dbReference type="EMBL" id="CAL1610073.1"/>
    </source>
</evidence>
<keyword evidence="3" id="KW-1015">Disulfide bond</keyword>
<evidence type="ECO:0000313" key="6">
    <source>
        <dbReference type="Proteomes" id="UP001497482"/>
    </source>
</evidence>
<name>A0AAV2M9M5_KNICA</name>
<dbReference type="InterPro" id="IPR007110">
    <property type="entry name" value="Ig-like_dom"/>
</dbReference>
<dbReference type="GO" id="GO:0016020">
    <property type="term" value="C:membrane"/>
    <property type="evidence" value="ECO:0007669"/>
    <property type="project" value="UniProtKB-SubCell"/>
</dbReference>
<gene>
    <name evidence="5" type="ORF">KC01_LOCUS36738</name>
</gene>
<dbReference type="Pfam" id="PF08205">
    <property type="entry name" value="C2-set_2"/>
    <property type="match status" value="1"/>
</dbReference>
<dbReference type="AlphaFoldDB" id="A0AAV2M9M5"/>
<keyword evidence="2" id="KW-0472">Membrane</keyword>
<protein>
    <recommendedName>
        <fullName evidence="4">Ig-like domain-containing protein</fullName>
    </recommendedName>
</protein>
<keyword evidence="6" id="KW-1185">Reference proteome</keyword>
<dbReference type="PANTHER" id="PTHR46484">
    <property type="entry name" value="SI:CH211-171H4.5-RELATED"/>
    <property type="match status" value="1"/>
</dbReference>